<keyword evidence="3" id="KW-1185">Reference proteome</keyword>
<reference evidence="2 3" key="1">
    <citation type="submission" date="2020-07" db="EMBL/GenBank/DDBJ databases">
        <title>Comparative genomics of pyrophilous fungi reveals a link between fire events and developmental genes.</title>
        <authorList>
            <consortium name="DOE Joint Genome Institute"/>
            <person name="Steindorff A.S."/>
            <person name="Carver A."/>
            <person name="Calhoun S."/>
            <person name="Stillman K."/>
            <person name="Liu H."/>
            <person name="Lipzen A."/>
            <person name="Pangilinan J."/>
            <person name="Labutti K."/>
            <person name="Bruns T.D."/>
            <person name="Grigoriev I.V."/>
        </authorList>
    </citation>
    <scope>NUCLEOTIDE SEQUENCE [LARGE SCALE GENOMIC DNA]</scope>
    <source>
        <strain evidence="2 3">CBS 144469</strain>
    </source>
</reference>
<feature type="compositionally biased region" description="Polar residues" evidence="1">
    <location>
        <begin position="292"/>
        <end position="301"/>
    </location>
</feature>
<evidence type="ECO:0000256" key="1">
    <source>
        <dbReference type="SAM" id="MobiDB-lite"/>
    </source>
</evidence>
<dbReference type="EMBL" id="JACGCI010000125">
    <property type="protein sequence ID" value="KAF6744188.1"/>
    <property type="molecule type" value="Genomic_DNA"/>
</dbReference>
<evidence type="ECO:0000313" key="3">
    <source>
        <dbReference type="Proteomes" id="UP000521943"/>
    </source>
</evidence>
<proteinExistence type="predicted"/>
<accession>A0A8H6HE44</accession>
<evidence type="ECO:0000313" key="2">
    <source>
        <dbReference type="EMBL" id="KAF6744188.1"/>
    </source>
</evidence>
<name>A0A8H6HE44_9AGAR</name>
<gene>
    <name evidence="2" type="ORF">DFP72DRAFT_1078896</name>
</gene>
<comment type="caution">
    <text evidence="2">The sequence shown here is derived from an EMBL/GenBank/DDBJ whole genome shotgun (WGS) entry which is preliminary data.</text>
</comment>
<feature type="compositionally biased region" description="Basic and acidic residues" evidence="1">
    <location>
        <begin position="257"/>
        <end position="270"/>
    </location>
</feature>
<organism evidence="2 3">
    <name type="scientific">Ephemerocybe angulata</name>
    <dbReference type="NCBI Taxonomy" id="980116"/>
    <lineage>
        <taxon>Eukaryota</taxon>
        <taxon>Fungi</taxon>
        <taxon>Dikarya</taxon>
        <taxon>Basidiomycota</taxon>
        <taxon>Agaricomycotina</taxon>
        <taxon>Agaricomycetes</taxon>
        <taxon>Agaricomycetidae</taxon>
        <taxon>Agaricales</taxon>
        <taxon>Agaricineae</taxon>
        <taxon>Psathyrellaceae</taxon>
        <taxon>Ephemerocybe</taxon>
    </lineage>
</organism>
<dbReference type="Proteomes" id="UP000521943">
    <property type="component" value="Unassembled WGS sequence"/>
</dbReference>
<dbReference type="OrthoDB" id="3269456at2759"/>
<feature type="region of interest" description="Disordered" evidence="1">
    <location>
        <begin position="257"/>
        <end position="301"/>
    </location>
</feature>
<sequence>MNWQYKADEARLYLDAYIQGAMQKAQDPLLGSLPVEDYAVVEFSEPPCMRLVPQNAQVGEEVTVVVPGILCSKTLPPVYGPLRSTRPEHVRYLRQYVRCTGLGSATFSGFQSQLNDIYEKFANAPGVNTIKNFDFGLYEGEYCISMHTRHLTDRRYVSGERHIPFPPEIDPNHVLEEARDTQFIRIEDNVVQYSKRIEAPDGTFYFEPLPPAEFKEGDIVEATGAFVAYPGGEQGEYKLVFCLRALTMICSQYREDSKKKVTVHREEEPRKRSKVPSPSKIKRRYIPYGPPTITSSENSKT</sequence>
<protein>
    <submittedName>
        <fullName evidence="2">Uncharacterized protein</fullName>
    </submittedName>
</protein>
<dbReference type="AlphaFoldDB" id="A0A8H6HE44"/>